<keyword evidence="4" id="KW-1185">Reference proteome</keyword>
<dbReference type="Gene3D" id="1.10.443.10">
    <property type="entry name" value="Intergrase catalytic core"/>
    <property type="match status" value="1"/>
</dbReference>
<keyword evidence="1" id="KW-0233">DNA recombination</keyword>
<feature type="domain" description="Tyr recombinase" evidence="2">
    <location>
        <begin position="43"/>
        <end position="171"/>
    </location>
</feature>
<dbReference type="GO" id="GO:0006310">
    <property type="term" value="P:DNA recombination"/>
    <property type="evidence" value="ECO:0007669"/>
    <property type="project" value="UniProtKB-KW"/>
</dbReference>
<dbReference type="EMBL" id="FOXV01000018">
    <property type="protein sequence ID" value="SFQ67220.1"/>
    <property type="molecule type" value="Genomic_DNA"/>
</dbReference>
<evidence type="ECO:0000256" key="1">
    <source>
        <dbReference type="ARBA" id="ARBA00023172"/>
    </source>
</evidence>
<dbReference type="InterPro" id="IPR002104">
    <property type="entry name" value="Integrase_catalytic"/>
</dbReference>
<dbReference type="GO" id="GO:0015074">
    <property type="term" value="P:DNA integration"/>
    <property type="evidence" value="ECO:0007669"/>
    <property type="project" value="InterPro"/>
</dbReference>
<protein>
    <submittedName>
        <fullName evidence="3">Phage integrase family protein</fullName>
    </submittedName>
</protein>
<dbReference type="InterPro" id="IPR013762">
    <property type="entry name" value="Integrase-like_cat_sf"/>
</dbReference>
<gene>
    <name evidence="3" type="ORF">SAMN05421853_11822</name>
</gene>
<evidence type="ECO:0000259" key="2">
    <source>
        <dbReference type="Pfam" id="PF00589"/>
    </source>
</evidence>
<organism evidence="3 4">
    <name type="scientific">Roseivivax halotolerans</name>
    <dbReference type="NCBI Taxonomy" id="93684"/>
    <lineage>
        <taxon>Bacteria</taxon>
        <taxon>Pseudomonadati</taxon>
        <taxon>Pseudomonadota</taxon>
        <taxon>Alphaproteobacteria</taxon>
        <taxon>Rhodobacterales</taxon>
        <taxon>Roseobacteraceae</taxon>
        <taxon>Roseivivax</taxon>
    </lineage>
</organism>
<dbReference type="SUPFAM" id="SSF56349">
    <property type="entry name" value="DNA breaking-rejoining enzymes"/>
    <property type="match status" value="1"/>
</dbReference>
<reference evidence="4" key="1">
    <citation type="submission" date="2016-10" db="EMBL/GenBank/DDBJ databases">
        <authorList>
            <person name="Varghese N."/>
            <person name="Submissions S."/>
        </authorList>
    </citation>
    <scope>NUCLEOTIDE SEQUENCE [LARGE SCALE GENOMIC DNA]</scope>
    <source>
        <strain evidence="4">JCM 10271</strain>
    </source>
</reference>
<accession>A0A1I6AEY1</accession>
<dbReference type="Proteomes" id="UP000243106">
    <property type="component" value="Unassembled WGS sequence"/>
</dbReference>
<name>A0A1I6AEY1_9RHOB</name>
<dbReference type="AlphaFoldDB" id="A0A1I6AEY1"/>
<proteinExistence type="predicted"/>
<dbReference type="GO" id="GO:0003677">
    <property type="term" value="F:DNA binding"/>
    <property type="evidence" value="ECO:0007669"/>
    <property type="project" value="InterPro"/>
</dbReference>
<evidence type="ECO:0000313" key="3">
    <source>
        <dbReference type="EMBL" id="SFQ67220.1"/>
    </source>
</evidence>
<dbReference type="InterPro" id="IPR011010">
    <property type="entry name" value="DNA_brk_join_enz"/>
</dbReference>
<dbReference type="Pfam" id="PF00589">
    <property type="entry name" value="Phage_integrase"/>
    <property type="match status" value="1"/>
</dbReference>
<evidence type="ECO:0000313" key="4">
    <source>
        <dbReference type="Proteomes" id="UP000243106"/>
    </source>
</evidence>
<sequence length="291" mass="33291">MPTTNLPAIRPRRPAWNRGRIVGQKRPLLPKDVWAIRVRLEIANRVRDFALFNTAIDSTLRGCDLVSLKVADVFAAGQVKERTSINQSKTKQPVRFEITEGTRKSIAAWLQDPAMIGSEYLWPGRFYERLHISTRQYARLVRDWVTSVGLEPSAYGTHSMRRTKVAQIYRRQETCGRFSFCWAIPRWTAPSATSALSWRMRWRFPRRWKCNKLGRLHGRPTAAVHLFSGCRGAAHRIGHSPRLRNRGIPELTLCGPFLRSPHALGLFCTREGLRQLTGSMNAPGPRAARQR</sequence>